<reference evidence="10" key="1">
    <citation type="submission" date="2022-10" db="EMBL/GenBank/DDBJ databases">
        <title>Culturing micro-colonial fungi from biological soil crusts in the Mojave desert and describing Neophaeococcomyces mojavensis, and introducing the new genera and species Taxawa tesnikishii.</title>
        <authorList>
            <person name="Kurbessoian T."/>
            <person name="Stajich J.E."/>
        </authorList>
    </citation>
    <scope>NUCLEOTIDE SEQUENCE</scope>
    <source>
        <strain evidence="10">TK_41</strain>
    </source>
</reference>
<keyword evidence="6 8" id="KW-0503">Monooxygenase</keyword>
<dbReference type="SUPFAM" id="SSF48264">
    <property type="entry name" value="Cytochrome P450"/>
    <property type="match status" value="1"/>
</dbReference>
<dbReference type="GO" id="GO:0020037">
    <property type="term" value="F:heme binding"/>
    <property type="evidence" value="ECO:0007669"/>
    <property type="project" value="InterPro"/>
</dbReference>
<dbReference type="PROSITE" id="PS00086">
    <property type="entry name" value="CYTOCHROME_P450"/>
    <property type="match status" value="1"/>
</dbReference>
<evidence type="ECO:0000256" key="9">
    <source>
        <dbReference type="SAM" id="SignalP"/>
    </source>
</evidence>
<dbReference type="InterPro" id="IPR050364">
    <property type="entry name" value="Cytochrome_P450_fung"/>
</dbReference>
<evidence type="ECO:0000313" key="10">
    <source>
        <dbReference type="EMBL" id="KAJ9605000.1"/>
    </source>
</evidence>
<comment type="similarity">
    <text evidence="2 8">Belongs to the cytochrome P450 family.</text>
</comment>
<dbReference type="EMBL" id="JAPDRK010000017">
    <property type="protein sequence ID" value="KAJ9605000.1"/>
    <property type="molecule type" value="Genomic_DNA"/>
</dbReference>
<dbReference type="InterPro" id="IPR036396">
    <property type="entry name" value="Cyt_P450_sf"/>
</dbReference>
<keyword evidence="4 8" id="KW-0560">Oxidoreductase</keyword>
<dbReference type="InterPro" id="IPR017972">
    <property type="entry name" value="Cyt_P450_CS"/>
</dbReference>
<dbReference type="PRINTS" id="PR00463">
    <property type="entry name" value="EP450I"/>
</dbReference>
<evidence type="ECO:0000256" key="7">
    <source>
        <dbReference type="PIRSR" id="PIRSR602401-1"/>
    </source>
</evidence>
<dbReference type="GO" id="GO:0004497">
    <property type="term" value="F:monooxygenase activity"/>
    <property type="evidence" value="ECO:0007669"/>
    <property type="project" value="UniProtKB-KW"/>
</dbReference>
<dbReference type="AlphaFoldDB" id="A0AA39CE37"/>
<sequence length="525" mass="59172">MIWYILLLAVVVGLYSFSKRNRQWPDGPGGLPFIGVLPDKNLKLYEQFASLARRYGDFFSLSMGRSRLIVLSSPTAINELFVKKGGKYSSRPAASAQAKIIGRDRLIAMEYGDQFRKHRKVAHSLLGMHNSKIFLPYQEYESRQTLKNLLDHPGMFYSEVARYSTSVTFSLLIGARMPRSDGKIPEAMRVMFEDMFKKLRPGYWWADWIPGLNHLPDALAPWRAVAQKSFDNNLDFWSVFYDGIEARTKSGTAPECFLKHLIESPDRASFSHTEQQVMLASLLTAGAETTATALQWLFRAAVLNPAFVKAAQEELGQVVGPDRMPTWTDRPNLPYLNAIIEELHRYASVAPLGVLHATSEADVYRNKTIPAKTTVISNLYDIHHNDEYYRNSSLFLPERFLPEKDSRYAPGLAHAPMHFAFGVGRRECPGKHVADASLFIVISRLLWAFDIKPDPKAPPSNKISGGYPVIRPVPFTCIITPRSAKAAEIIRAEAETKDSSLEVEDASQYEEGLLKVLEKQKAAMR</sequence>
<dbReference type="Proteomes" id="UP001172673">
    <property type="component" value="Unassembled WGS sequence"/>
</dbReference>
<evidence type="ECO:0000256" key="3">
    <source>
        <dbReference type="ARBA" id="ARBA00022723"/>
    </source>
</evidence>
<evidence type="ECO:0008006" key="12">
    <source>
        <dbReference type="Google" id="ProtNLM"/>
    </source>
</evidence>
<accession>A0AA39CE37</accession>
<organism evidence="10 11">
    <name type="scientific">Cladophialophora chaetospira</name>
    <dbReference type="NCBI Taxonomy" id="386627"/>
    <lineage>
        <taxon>Eukaryota</taxon>
        <taxon>Fungi</taxon>
        <taxon>Dikarya</taxon>
        <taxon>Ascomycota</taxon>
        <taxon>Pezizomycotina</taxon>
        <taxon>Eurotiomycetes</taxon>
        <taxon>Chaetothyriomycetidae</taxon>
        <taxon>Chaetothyriales</taxon>
        <taxon>Herpotrichiellaceae</taxon>
        <taxon>Cladophialophora</taxon>
    </lineage>
</organism>
<evidence type="ECO:0000256" key="2">
    <source>
        <dbReference type="ARBA" id="ARBA00010617"/>
    </source>
</evidence>
<keyword evidence="7 8" id="KW-0349">Heme</keyword>
<proteinExistence type="inferred from homology"/>
<keyword evidence="5 7" id="KW-0408">Iron</keyword>
<feature type="signal peptide" evidence="9">
    <location>
        <begin position="1"/>
        <end position="16"/>
    </location>
</feature>
<dbReference type="InterPro" id="IPR001128">
    <property type="entry name" value="Cyt_P450"/>
</dbReference>
<comment type="cofactor">
    <cofactor evidence="1 7">
        <name>heme</name>
        <dbReference type="ChEBI" id="CHEBI:30413"/>
    </cofactor>
</comment>
<name>A0AA39CE37_9EURO</name>
<dbReference type="Pfam" id="PF00067">
    <property type="entry name" value="p450"/>
    <property type="match status" value="1"/>
</dbReference>
<evidence type="ECO:0000256" key="1">
    <source>
        <dbReference type="ARBA" id="ARBA00001971"/>
    </source>
</evidence>
<dbReference type="CDD" id="cd11065">
    <property type="entry name" value="CYP64-like"/>
    <property type="match status" value="1"/>
</dbReference>
<dbReference type="GO" id="GO:0016705">
    <property type="term" value="F:oxidoreductase activity, acting on paired donors, with incorporation or reduction of molecular oxygen"/>
    <property type="evidence" value="ECO:0007669"/>
    <property type="project" value="InterPro"/>
</dbReference>
<protein>
    <recommendedName>
        <fullName evidence="12">Cytochrome P450</fullName>
    </recommendedName>
</protein>
<dbReference type="PRINTS" id="PR00385">
    <property type="entry name" value="P450"/>
</dbReference>
<dbReference type="PANTHER" id="PTHR46300">
    <property type="entry name" value="P450, PUTATIVE (EUROFUNG)-RELATED-RELATED"/>
    <property type="match status" value="1"/>
</dbReference>
<keyword evidence="9" id="KW-0732">Signal</keyword>
<evidence type="ECO:0000256" key="5">
    <source>
        <dbReference type="ARBA" id="ARBA00023004"/>
    </source>
</evidence>
<gene>
    <name evidence="10" type="ORF">H2200_010389</name>
</gene>
<dbReference type="GO" id="GO:0005506">
    <property type="term" value="F:iron ion binding"/>
    <property type="evidence" value="ECO:0007669"/>
    <property type="project" value="InterPro"/>
</dbReference>
<dbReference type="InterPro" id="IPR002401">
    <property type="entry name" value="Cyt_P450_E_grp-I"/>
</dbReference>
<evidence type="ECO:0000256" key="4">
    <source>
        <dbReference type="ARBA" id="ARBA00023002"/>
    </source>
</evidence>
<keyword evidence="11" id="KW-1185">Reference proteome</keyword>
<feature type="binding site" description="axial binding residue" evidence="7">
    <location>
        <position position="428"/>
    </location>
    <ligand>
        <name>heme</name>
        <dbReference type="ChEBI" id="CHEBI:30413"/>
    </ligand>
    <ligandPart>
        <name>Fe</name>
        <dbReference type="ChEBI" id="CHEBI:18248"/>
    </ligandPart>
</feature>
<evidence type="ECO:0000256" key="6">
    <source>
        <dbReference type="ARBA" id="ARBA00023033"/>
    </source>
</evidence>
<evidence type="ECO:0000256" key="8">
    <source>
        <dbReference type="RuleBase" id="RU000461"/>
    </source>
</evidence>
<dbReference type="PANTHER" id="PTHR46300:SF2">
    <property type="entry name" value="CYTOCHROME P450 MONOOXYGENASE ALNH-RELATED"/>
    <property type="match status" value="1"/>
</dbReference>
<feature type="chain" id="PRO_5041467696" description="Cytochrome P450" evidence="9">
    <location>
        <begin position="17"/>
        <end position="525"/>
    </location>
</feature>
<keyword evidence="3 7" id="KW-0479">Metal-binding</keyword>
<evidence type="ECO:0000313" key="11">
    <source>
        <dbReference type="Proteomes" id="UP001172673"/>
    </source>
</evidence>
<dbReference type="Gene3D" id="1.10.630.10">
    <property type="entry name" value="Cytochrome P450"/>
    <property type="match status" value="1"/>
</dbReference>
<comment type="caution">
    <text evidence="10">The sequence shown here is derived from an EMBL/GenBank/DDBJ whole genome shotgun (WGS) entry which is preliminary data.</text>
</comment>